<evidence type="ECO:0000313" key="2">
    <source>
        <dbReference type="Proteomes" id="UP000504634"/>
    </source>
</evidence>
<dbReference type="InterPro" id="IPR004119">
    <property type="entry name" value="EcKL"/>
</dbReference>
<sequence>MGEIANHEDFHPAPQWLTESYLEPILRKHKQDAGLEITDLIIKPATAKGENYASVMTRVRVEFVRSDTKVSESACYIVKTTYENDPFVANIFAGYNVTNTEMFMYEKVLPKLSEILREIGDNEKIFAETLHVDYEHAAIIFEDLAVLNFQLADRLAGLDFEHTQLALKKLAKMHATAAVLNERRPNMLTRFERGLFNRHTKGFGPIFENLVGVAADFAATCSELGNEYQQKLLDLKKRVVEYATQVYDPQPEHFNTLTHGDFWVNNIMLRYDEQRKPQDMVLIDFQFCSWTSVAVDLHYFLNTSIQNDLRFQQQDALVKYYHEVLVGTLRALKFEGFIPSLRQLVLQVESGRFLAVTSSLVCQAIMINDQNADADFNALVKEDERGRNFRKLLYNNKKLQDNVKRVLPVFNRCGLLDVVD</sequence>
<dbReference type="SUPFAM" id="SSF56112">
    <property type="entry name" value="Protein kinase-like (PK-like)"/>
    <property type="match status" value="1"/>
</dbReference>
<dbReference type="Gene3D" id="3.90.1200.10">
    <property type="match status" value="1"/>
</dbReference>
<reference evidence="3" key="1">
    <citation type="submission" date="2025-08" db="UniProtKB">
        <authorList>
            <consortium name="RefSeq"/>
        </authorList>
    </citation>
    <scope>IDENTIFICATION</scope>
    <source>
        <strain evidence="3">11010-0011.00</strain>
        <tissue evidence="3">Whole body</tissue>
    </source>
</reference>
<gene>
    <name evidence="3" type="primary">LOC115623334</name>
</gene>
<dbReference type="PANTHER" id="PTHR11012">
    <property type="entry name" value="PROTEIN KINASE-LIKE DOMAIN-CONTAINING"/>
    <property type="match status" value="1"/>
</dbReference>
<dbReference type="SMART" id="SM00587">
    <property type="entry name" value="CHK"/>
    <property type="match status" value="1"/>
</dbReference>
<dbReference type="GeneID" id="115623334"/>
<proteinExistence type="predicted"/>
<name>A0A6J2TDJ7_DROLE</name>
<dbReference type="InterPro" id="IPR011009">
    <property type="entry name" value="Kinase-like_dom_sf"/>
</dbReference>
<accession>A0A6J2TDJ7</accession>
<protein>
    <submittedName>
        <fullName evidence="3">Uncharacterized protein LOC115623334</fullName>
    </submittedName>
</protein>
<evidence type="ECO:0000259" key="1">
    <source>
        <dbReference type="SMART" id="SM00587"/>
    </source>
</evidence>
<dbReference type="Pfam" id="PF02958">
    <property type="entry name" value="EcKL"/>
    <property type="match status" value="1"/>
</dbReference>
<dbReference type="Proteomes" id="UP000504634">
    <property type="component" value="Unplaced"/>
</dbReference>
<dbReference type="OrthoDB" id="411145at2759"/>
<dbReference type="InterPro" id="IPR015897">
    <property type="entry name" value="CHK_kinase-like"/>
</dbReference>
<dbReference type="RefSeq" id="XP_030373465.1">
    <property type="nucleotide sequence ID" value="XM_030517605.1"/>
</dbReference>
<keyword evidence="2" id="KW-1185">Reference proteome</keyword>
<dbReference type="AlphaFoldDB" id="A0A6J2TDJ7"/>
<organism evidence="2 3">
    <name type="scientific">Drosophila lebanonensis</name>
    <name type="common">Fruit fly</name>
    <name type="synonym">Scaptodrosophila lebanonensis</name>
    <dbReference type="NCBI Taxonomy" id="7225"/>
    <lineage>
        <taxon>Eukaryota</taxon>
        <taxon>Metazoa</taxon>
        <taxon>Ecdysozoa</taxon>
        <taxon>Arthropoda</taxon>
        <taxon>Hexapoda</taxon>
        <taxon>Insecta</taxon>
        <taxon>Pterygota</taxon>
        <taxon>Neoptera</taxon>
        <taxon>Endopterygota</taxon>
        <taxon>Diptera</taxon>
        <taxon>Brachycera</taxon>
        <taxon>Muscomorpha</taxon>
        <taxon>Ephydroidea</taxon>
        <taxon>Drosophilidae</taxon>
        <taxon>Scaptodrosophila</taxon>
    </lineage>
</organism>
<evidence type="ECO:0000313" key="3">
    <source>
        <dbReference type="RefSeq" id="XP_030373465.1"/>
    </source>
</evidence>
<dbReference type="PANTHER" id="PTHR11012:SF13">
    <property type="entry name" value="CHK KINASE-LIKE DOMAIN-CONTAINING PROTEIN-RELATED"/>
    <property type="match status" value="1"/>
</dbReference>
<feature type="domain" description="CHK kinase-like" evidence="1">
    <location>
        <begin position="139"/>
        <end position="331"/>
    </location>
</feature>